<gene>
    <name evidence="1" type="ORF">Adt_42593</name>
</gene>
<accession>A0ABD1PS42</accession>
<evidence type="ECO:0000313" key="1">
    <source>
        <dbReference type="EMBL" id="KAL2466742.1"/>
    </source>
</evidence>
<comment type="caution">
    <text evidence="1">The sequence shown here is derived from an EMBL/GenBank/DDBJ whole genome shotgun (WGS) entry which is preliminary data.</text>
</comment>
<dbReference type="EMBL" id="JBFOLK010000013">
    <property type="protein sequence ID" value="KAL2466742.1"/>
    <property type="molecule type" value="Genomic_DNA"/>
</dbReference>
<sequence length="194" mass="22921">MFSLQHLSTNRYPLPDREIENEKQRLEHVQILEENSGLHVKNQKLSEEASYAKEPASAATVILKNLAVEVTKLSLHIMQKLKKELQAAREMMNSKIGGNRNFNDGQRTSRGVRLNGRANDVSRVFRGDFESWNLDSDDLKMELQVRNKEKLLLRMPWLRMSFWKMSTRKMLMTPRRGRWLWRMIWQTYGFLLVS</sequence>
<proteinExistence type="predicted"/>
<dbReference type="Proteomes" id="UP001604336">
    <property type="component" value="Unassembled WGS sequence"/>
</dbReference>
<reference evidence="2" key="1">
    <citation type="submission" date="2024-07" db="EMBL/GenBank/DDBJ databases">
        <title>Two chromosome-level genome assemblies of Korean endemic species Abeliophyllum distichum and Forsythia ovata (Oleaceae).</title>
        <authorList>
            <person name="Jang H."/>
        </authorList>
    </citation>
    <scope>NUCLEOTIDE SEQUENCE [LARGE SCALE GENOMIC DNA]</scope>
</reference>
<evidence type="ECO:0000313" key="2">
    <source>
        <dbReference type="Proteomes" id="UP001604336"/>
    </source>
</evidence>
<organism evidence="1 2">
    <name type="scientific">Abeliophyllum distichum</name>
    <dbReference type="NCBI Taxonomy" id="126358"/>
    <lineage>
        <taxon>Eukaryota</taxon>
        <taxon>Viridiplantae</taxon>
        <taxon>Streptophyta</taxon>
        <taxon>Embryophyta</taxon>
        <taxon>Tracheophyta</taxon>
        <taxon>Spermatophyta</taxon>
        <taxon>Magnoliopsida</taxon>
        <taxon>eudicotyledons</taxon>
        <taxon>Gunneridae</taxon>
        <taxon>Pentapetalae</taxon>
        <taxon>asterids</taxon>
        <taxon>lamiids</taxon>
        <taxon>Lamiales</taxon>
        <taxon>Oleaceae</taxon>
        <taxon>Forsythieae</taxon>
        <taxon>Abeliophyllum</taxon>
    </lineage>
</organism>
<keyword evidence="2" id="KW-1185">Reference proteome</keyword>
<dbReference type="AlphaFoldDB" id="A0ABD1PS42"/>
<name>A0ABD1PS42_9LAMI</name>
<protein>
    <submittedName>
        <fullName evidence="1">Kinesin motor family protein</fullName>
    </submittedName>
</protein>